<evidence type="ECO:0000313" key="7">
    <source>
        <dbReference type="EMBL" id="TPX33117.1"/>
    </source>
</evidence>
<dbReference type="GO" id="GO:0005886">
    <property type="term" value="C:plasma membrane"/>
    <property type="evidence" value="ECO:0007669"/>
    <property type="project" value="TreeGrafter"/>
</dbReference>
<dbReference type="PROSITE" id="PS50261">
    <property type="entry name" value="G_PROTEIN_RECEP_F2_4"/>
    <property type="match status" value="1"/>
</dbReference>
<dbReference type="InterPro" id="IPR017981">
    <property type="entry name" value="GPCR_2-like_7TM"/>
</dbReference>
<dbReference type="Gene3D" id="1.20.1070.10">
    <property type="entry name" value="Rhodopsin 7-helix transmembrane proteins"/>
    <property type="match status" value="1"/>
</dbReference>
<feature type="transmembrane region" description="Helical" evidence="5">
    <location>
        <begin position="217"/>
        <end position="235"/>
    </location>
</feature>
<dbReference type="Pfam" id="PF05462">
    <property type="entry name" value="Dicty_CAR"/>
    <property type="match status" value="1"/>
</dbReference>
<evidence type="ECO:0000256" key="2">
    <source>
        <dbReference type="ARBA" id="ARBA00022692"/>
    </source>
</evidence>
<feature type="domain" description="G-protein coupled receptors family 2 profile 2" evidence="6">
    <location>
        <begin position="11"/>
        <end position="276"/>
    </location>
</feature>
<dbReference type="GO" id="GO:0007189">
    <property type="term" value="P:adenylate cyclase-activating G protein-coupled receptor signaling pathway"/>
    <property type="evidence" value="ECO:0007669"/>
    <property type="project" value="TreeGrafter"/>
</dbReference>
<dbReference type="SUPFAM" id="SSF81321">
    <property type="entry name" value="Family A G protein-coupled receptor-like"/>
    <property type="match status" value="1"/>
</dbReference>
<keyword evidence="2 5" id="KW-0812">Transmembrane</keyword>
<evidence type="ECO:0000256" key="5">
    <source>
        <dbReference type="SAM" id="Phobius"/>
    </source>
</evidence>
<evidence type="ECO:0000313" key="8">
    <source>
        <dbReference type="Proteomes" id="UP000319731"/>
    </source>
</evidence>
<keyword evidence="3 5" id="KW-1133">Transmembrane helix</keyword>
<feature type="transmembrane region" description="Helical" evidence="5">
    <location>
        <begin position="162"/>
        <end position="183"/>
    </location>
</feature>
<feature type="transmembrane region" description="Helical" evidence="5">
    <location>
        <begin position="250"/>
        <end position="274"/>
    </location>
</feature>
<feature type="transmembrane region" description="Helical" evidence="5">
    <location>
        <begin position="119"/>
        <end position="142"/>
    </location>
</feature>
<dbReference type="GO" id="GO:0007166">
    <property type="term" value="P:cell surface receptor signaling pathway"/>
    <property type="evidence" value="ECO:0007669"/>
    <property type="project" value="InterPro"/>
</dbReference>
<name>A0A507BW98_9FUNG</name>
<evidence type="ECO:0000256" key="3">
    <source>
        <dbReference type="ARBA" id="ARBA00022989"/>
    </source>
</evidence>
<keyword evidence="4 5" id="KW-0472">Membrane</keyword>
<comment type="caution">
    <text evidence="7">The sequence shown here is derived from an EMBL/GenBank/DDBJ whole genome shotgun (WGS) entry which is preliminary data.</text>
</comment>
<feature type="transmembrane region" description="Helical" evidence="5">
    <location>
        <begin position="48"/>
        <end position="68"/>
    </location>
</feature>
<dbReference type="EMBL" id="QEAO01000023">
    <property type="protein sequence ID" value="TPX33117.1"/>
    <property type="molecule type" value="Genomic_DNA"/>
</dbReference>
<dbReference type="AlphaFoldDB" id="A0A507BW98"/>
<comment type="subcellular location">
    <subcellularLocation>
        <location evidence="1">Membrane</location>
        <topology evidence="1">Multi-pass membrane protein</topology>
    </subcellularLocation>
</comment>
<dbReference type="PANTHER" id="PTHR23112">
    <property type="entry name" value="G PROTEIN-COUPLED RECEPTOR 157-RELATED"/>
    <property type="match status" value="1"/>
</dbReference>
<keyword evidence="8" id="KW-1185">Reference proteome</keyword>
<gene>
    <name evidence="7" type="ORF">SmJEL517_g03938</name>
</gene>
<dbReference type="OrthoDB" id="2122879at2759"/>
<dbReference type="Proteomes" id="UP000319731">
    <property type="component" value="Unassembled WGS sequence"/>
</dbReference>
<sequence>MSAAFNAQQLLGLQVSVSVTSSLSLLSSLAVIFIVFSRHNHDPNKLPGFLSIADMCLSLFTCVGRGLVSEPDSLGCHIQAWGIQVFFIATMLWNTAMSFNVLLCLAFKWSVDDLPKLSPYYHAIIWGSTITMSTVLAATNKFGDAILWCWLPGSETALRMGLFYGIVWVCGFFNLIVYVFIGYELWKAQRQLKNVLSSSSDLSASKVTRQSDPVLKYARRASLFILAYFFVWMPASVNRVQNSIPGSQPLYPLFVIQAITEPLQGFTTFLIYFWRVLAARRRYAQTDTMYPDEFPITTSEDLVALRPFDTLTNNSQQQLQQQQMPLNNSNGLMSTPSYQISVNSLKPIKIFDEQL</sequence>
<proteinExistence type="predicted"/>
<reference evidence="7 8" key="1">
    <citation type="journal article" date="2019" name="Sci. Rep.">
        <title>Comparative genomics of chytrid fungi reveal insights into the obligate biotrophic and pathogenic lifestyle of Synchytrium endobioticum.</title>
        <authorList>
            <person name="van de Vossenberg B.T.L.H."/>
            <person name="Warris S."/>
            <person name="Nguyen H.D.T."/>
            <person name="van Gent-Pelzer M.P.E."/>
            <person name="Joly D.L."/>
            <person name="van de Geest H.C."/>
            <person name="Bonants P.J.M."/>
            <person name="Smith D.S."/>
            <person name="Levesque C.A."/>
            <person name="van der Lee T.A.J."/>
        </authorList>
    </citation>
    <scope>NUCLEOTIDE SEQUENCE [LARGE SCALE GENOMIC DNA]</scope>
    <source>
        <strain evidence="7 8">JEL517</strain>
    </source>
</reference>
<accession>A0A507BW98</accession>
<evidence type="ECO:0000259" key="6">
    <source>
        <dbReference type="PROSITE" id="PS50261"/>
    </source>
</evidence>
<dbReference type="PANTHER" id="PTHR23112:SF0">
    <property type="entry name" value="TRANSMEMBRANE PROTEIN 116"/>
    <property type="match status" value="1"/>
</dbReference>
<organism evidence="7 8">
    <name type="scientific">Synchytrium microbalum</name>
    <dbReference type="NCBI Taxonomy" id="1806994"/>
    <lineage>
        <taxon>Eukaryota</taxon>
        <taxon>Fungi</taxon>
        <taxon>Fungi incertae sedis</taxon>
        <taxon>Chytridiomycota</taxon>
        <taxon>Chytridiomycota incertae sedis</taxon>
        <taxon>Chytridiomycetes</taxon>
        <taxon>Synchytriales</taxon>
        <taxon>Synchytriaceae</taxon>
        <taxon>Synchytrium</taxon>
    </lineage>
</organism>
<feature type="transmembrane region" description="Helical" evidence="5">
    <location>
        <begin position="80"/>
        <end position="107"/>
    </location>
</feature>
<evidence type="ECO:0000256" key="4">
    <source>
        <dbReference type="ARBA" id="ARBA00023136"/>
    </source>
</evidence>
<evidence type="ECO:0000256" key="1">
    <source>
        <dbReference type="ARBA" id="ARBA00004141"/>
    </source>
</evidence>
<feature type="transmembrane region" description="Helical" evidence="5">
    <location>
        <begin position="12"/>
        <end position="36"/>
    </location>
</feature>
<dbReference type="GeneID" id="42005163"/>
<protein>
    <recommendedName>
        <fullName evidence="6">G-protein coupled receptors family 2 profile 2 domain-containing protein</fullName>
    </recommendedName>
</protein>
<dbReference type="RefSeq" id="XP_031024189.1">
    <property type="nucleotide sequence ID" value="XM_031169866.1"/>
</dbReference>
<dbReference type="GO" id="GO:0004930">
    <property type="term" value="F:G protein-coupled receptor activity"/>
    <property type="evidence" value="ECO:0007669"/>
    <property type="project" value="TreeGrafter"/>
</dbReference>
<dbReference type="STRING" id="1806994.A0A507BW98"/>